<dbReference type="InterPro" id="IPR011054">
    <property type="entry name" value="Rudment_hybrid_motif"/>
</dbReference>
<dbReference type="Pfam" id="PF02626">
    <property type="entry name" value="CT_A_B"/>
    <property type="match status" value="1"/>
</dbReference>
<evidence type="ECO:0000256" key="7">
    <source>
        <dbReference type="PROSITE-ProRule" id="PRU00409"/>
    </source>
</evidence>
<dbReference type="PROSITE" id="PS50968">
    <property type="entry name" value="BIOTINYL_LIPOYL"/>
    <property type="match status" value="1"/>
</dbReference>
<evidence type="ECO:0000259" key="10">
    <source>
        <dbReference type="PROSITE" id="PS50979"/>
    </source>
</evidence>
<feature type="domain" description="Biotin carboxylation" evidence="10">
    <location>
        <begin position="1"/>
        <end position="459"/>
    </location>
</feature>
<dbReference type="eggNOG" id="KOG0238">
    <property type="taxonomic scope" value="Eukaryota"/>
</dbReference>
<dbReference type="VEuPathDB" id="FungiDB:HMPREF1541_11056"/>
<dbReference type="InterPro" id="IPR005482">
    <property type="entry name" value="Biotin_COase_C"/>
</dbReference>
<dbReference type="GeneID" id="19978395"/>
<keyword evidence="3 7" id="KW-0547">Nucleotide-binding</keyword>
<dbReference type="OrthoDB" id="196847at2759"/>
<dbReference type="SUPFAM" id="SSF50891">
    <property type="entry name" value="Cyclophilin-like"/>
    <property type="match status" value="2"/>
</dbReference>
<feature type="domain" description="Lipoyl-binding" evidence="8">
    <location>
        <begin position="1171"/>
        <end position="1243"/>
    </location>
</feature>
<dbReference type="InterPro" id="IPR050856">
    <property type="entry name" value="Biotin_carboxylase_complex"/>
</dbReference>
<dbReference type="SUPFAM" id="SSF160467">
    <property type="entry name" value="PH0987 N-terminal domain-like"/>
    <property type="match status" value="1"/>
</dbReference>
<evidence type="ECO:0000256" key="4">
    <source>
        <dbReference type="ARBA" id="ARBA00022801"/>
    </source>
</evidence>
<dbReference type="Pfam" id="PF00289">
    <property type="entry name" value="Biotin_carb_N"/>
    <property type="match status" value="1"/>
</dbReference>
<proteinExistence type="predicted"/>
<keyword evidence="2" id="KW-0436">Ligase</keyword>
<dbReference type="FunFam" id="3.30.1490.20:FF:000003">
    <property type="entry name" value="acetyl-CoA carboxylase isoform X1"/>
    <property type="match status" value="1"/>
</dbReference>
<organism evidence="11 12">
    <name type="scientific">Cyphellophora europaea (strain CBS 101466)</name>
    <name type="common">Phialophora europaea</name>
    <dbReference type="NCBI Taxonomy" id="1220924"/>
    <lineage>
        <taxon>Eukaryota</taxon>
        <taxon>Fungi</taxon>
        <taxon>Dikarya</taxon>
        <taxon>Ascomycota</taxon>
        <taxon>Pezizomycotina</taxon>
        <taxon>Eurotiomycetes</taxon>
        <taxon>Chaetothyriomycetidae</taxon>
        <taxon>Chaetothyriales</taxon>
        <taxon>Cyphellophoraceae</taxon>
        <taxon>Cyphellophora</taxon>
    </lineage>
</organism>
<dbReference type="PROSITE" id="PS50979">
    <property type="entry name" value="BC"/>
    <property type="match status" value="1"/>
</dbReference>
<evidence type="ECO:0000256" key="3">
    <source>
        <dbReference type="ARBA" id="ARBA00022741"/>
    </source>
</evidence>
<dbReference type="InterPro" id="IPR005481">
    <property type="entry name" value="BC-like_N"/>
</dbReference>
<dbReference type="Gene3D" id="3.30.1360.40">
    <property type="match status" value="1"/>
</dbReference>
<dbReference type="SMART" id="SM00878">
    <property type="entry name" value="Biotin_carb_C"/>
    <property type="match status" value="1"/>
</dbReference>
<gene>
    <name evidence="11" type="ORF">HMPREF1541_11056</name>
</gene>
<dbReference type="Proteomes" id="UP000030752">
    <property type="component" value="Unassembled WGS sequence"/>
</dbReference>
<dbReference type="PANTHER" id="PTHR18866:SF128">
    <property type="entry name" value="UREA AMIDOLYASE"/>
    <property type="match status" value="1"/>
</dbReference>
<dbReference type="HOGENOM" id="CLU_002162_0_1_1"/>
<dbReference type="Gene3D" id="2.40.100.10">
    <property type="entry name" value="Cyclophilin-like"/>
    <property type="match status" value="2"/>
</dbReference>
<dbReference type="SUPFAM" id="SSF52440">
    <property type="entry name" value="PreATP-grasp domain"/>
    <property type="match status" value="1"/>
</dbReference>
<dbReference type="PANTHER" id="PTHR18866">
    <property type="entry name" value="CARBOXYLASE:PYRUVATE/ACETYL-COA/PROPIONYL-COA CARBOXYLASE"/>
    <property type="match status" value="1"/>
</dbReference>
<dbReference type="InterPro" id="IPR011053">
    <property type="entry name" value="Single_hybrid_motif"/>
</dbReference>
<evidence type="ECO:0000313" key="11">
    <source>
        <dbReference type="EMBL" id="ETN43925.1"/>
    </source>
</evidence>
<dbReference type="SUPFAM" id="SSF51246">
    <property type="entry name" value="Rudiment single hybrid motif"/>
    <property type="match status" value="1"/>
</dbReference>
<dbReference type="InterPro" id="IPR011761">
    <property type="entry name" value="ATP-grasp"/>
</dbReference>
<dbReference type="GO" id="GO:0005524">
    <property type="term" value="F:ATP binding"/>
    <property type="evidence" value="ECO:0007669"/>
    <property type="project" value="UniProtKB-UniRule"/>
</dbReference>
<dbReference type="SUPFAM" id="SSF56059">
    <property type="entry name" value="Glutathione synthetase ATP-binding domain-like"/>
    <property type="match status" value="1"/>
</dbReference>
<dbReference type="InterPro" id="IPR005479">
    <property type="entry name" value="CPAse_ATP-bd"/>
</dbReference>
<dbReference type="InterPro" id="IPR001882">
    <property type="entry name" value="Biotin_BS"/>
</dbReference>
<keyword evidence="5 7" id="KW-0067">ATP-binding</keyword>
<dbReference type="GO" id="GO:0046872">
    <property type="term" value="F:metal ion binding"/>
    <property type="evidence" value="ECO:0007669"/>
    <property type="project" value="InterPro"/>
</dbReference>
<dbReference type="Pfam" id="PF00364">
    <property type="entry name" value="Biotin_lipoyl"/>
    <property type="match status" value="1"/>
</dbReference>
<keyword evidence="4" id="KW-0378">Hydrolase</keyword>
<evidence type="ECO:0000259" key="8">
    <source>
        <dbReference type="PROSITE" id="PS50968"/>
    </source>
</evidence>
<dbReference type="Pfam" id="PF02786">
    <property type="entry name" value="CPSase_L_D2"/>
    <property type="match status" value="1"/>
</dbReference>
<dbReference type="STRING" id="1220924.W2S5Q1"/>
<dbReference type="InParanoid" id="W2S5Q1"/>
<dbReference type="PROSITE" id="PS50975">
    <property type="entry name" value="ATP_GRASP"/>
    <property type="match status" value="1"/>
</dbReference>
<keyword evidence="12" id="KW-1185">Reference proteome</keyword>
<dbReference type="AlphaFoldDB" id="W2S5Q1"/>
<dbReference type="PROSITE" id="PS00188">
    <property type="entry name" value="BIOTIN"/>
    <property type="match status" value="1"/>
</dbReference>
<evidence type="ECO:0000256" key="5">
    <source>
        <dbReference type="ARBA" id="ARBA00022840"/>
    </source>
</evidence>
<dbReference type="GO" id="GO:0016787">
    <property type="term" value="F:hydrolase activity"/>
    <property type="evidence" value="ECO:0007669"/>
    <property type="project" value="UniProtKB-KW"/>
</dbReference>
<dbReference type="Gene3D" id="2.40.50.100">
    <property type="match status" value="1"/>
</dbReference>
<dbReference type="FunCoup" id="W2S5Q1">
    <property type="interactions" value="168"/>
</dbReference>
<dbReference type="InterPro" id="IPR003833">
    <property type="entry name" value="CT_C_D"/>
</dbReference>
<sequence>MKVLIANRGEIALRLISACRTLHHRTLAIYAAEDGDSLHVRLADEAVALHSPTPAGSSAAYLDAEQIVRICREKNVDAVLPGYGFLSENAAFAEMLRVAGVVFGGPSAEVLRDFGLKHRARELAVAAGVPVVPGTKGVVRDGKEAVREARRLGFPVMVKATAGGGGMGLKVCYGEEEVRVAVESVSKRGEVMFKDAGVFLERFVESGRHVEGQVFGNGEGEVLWFGERECSVQRRHQKVLEEAPSPFVLKHPGLRERLRVAAVALARSVNYKSVGTVEFLVDDKTGEFYFLEMNTRLQVEHGVTELCYEVDLVELMLKQAEAEVQSLPGLSHDELARYTRAEPKCHAVEVRVYAENPADGYKPSPGLFTDVSFPQGEHIRVDTWLERGSTVTASFDPLLAKVMVRAGDRDSAFDKLQQALADTKLYGPPTNLEFLEAIVRDPAVRAGRTLTSTLNHFRYTPSAIEVKDGGLYTTVQDYPGRPNYRSGVPVSGPMDGLSLRIANLIVGNADGTESLEITYGGPRMLFHQAAVVALCGAQFDFSINGEAVALWSRHLVPAGAEVVVGGNTSGGCRAYLAILGGFPNVGAYLGSRSTTPSLKWGGYQGRTLRAGDWLQISSLDPDASQITGPFTLPLALIPPIASTSPIYTLPGPYDTSDFITPQGRHAFFDTAWKVAFSSSRGGIRLEGPPPQWSRLSGGEGGSHPSNMLGYGYPLGGMSFTGDEAVVFTMDSPVQSGFICPQTVLSCQMWRLGQLKPGDCVRFAQCSWEQAMELEKSQEEFVRKVAVAVTAGETNGAANVATSWEISRPVPESSVLYERVEQSGNGLPRLVLRQAGDRGILCDFGSQVFDLTVRTRAQQLVRAVGERPPRGFQRVTRPHTMSVFVAFDSHIIDQKTAVDALVNLERSFSDVSNFTTPSKTFHLPMVFDAEECVQATARYMETQRPYATYLPDNIDFIRRNNGLEKRDDVLKAVNGVPFLVVASSGIMGLPILMPIDPRKRLTVPKTNPSRTVTPAGALGTGGNTSSIYPVDSPGGYLLWGMTLPGCPFDTFGRKPNYTPDAPWLYNTFDQVVFHAVSRAEFDAINQRFQMGLYEIKVEDSVFEMKKYIQLTRDTAEEVARIGQRQRECAAIELEKENELLQRWKAEKQARGDQGVEKQQDKDAALLESNANATRVLATMSARVWKQVASNGSMVKSGEDLLVLEAMKMEIAVKAPGDGPKYSVVAVLKQKGDLVEPGDVLVLLVPS</sequence>
<dbReference type="PROSITE" id="PS00866">
    <property type="entry name" value="CPSASE_1"/>
    <property type="match status" value="1"/>
</dbReference>
<feature type="domain" description="ATP-grasp" evidence="9">
    <location>
        <begin position="121"/>
        <end position="321"/>
    </location>
</feature>
<dbReference type="InterPro" id="IPR016185">
    <property type="entry name" value="PreATP-grasp_dom_sf"/>
</dbReference>
<accession>W2S5Q1</accession>
<evidence type="ECO:0000256" key="6">
    <source>
        <dbReference type="ARBA" id="ARBA00023267"/>
    </source>
</evidence>
<dbReference type="SMART" id="SM00797">
    <property type="entry name" value="AHS2"/>
    <property type="match status" value="1"/>
</dbReference>
<evidence type="ECO:0000256" key="1">
    <source>
        <dbReference type="ARBA" id="ARBA00001953"/>
    </source>
</evidence>
<dbReference type="RefSeq" id="XP_008713947.1">
    <property type="nucleotide sequence ID" value="XM_008715725.1"/>
</dbReference>
<dbReference type="Pfam" id="PF02682">
    <property type="entry name" value="CT_C_D"/>
    <property type="match status" value="1"/>
</dbReference>
<dbReference type="InterPro" id="IPR011764">
    <property type="entry name" value="Biotin_carboxylation_dom"/>
</dbReference>
<dbReference type="Gene3D" id="3.30.470.20">
    <property type="entry name" value="ATP-grasp fold, B domain"/>
    <property type="match status" value="1"/>
</dbReference>
<keyword evidence="6" id="KW-0092">Biotin</keyword>
<dbReference type="PROSITE" id="PS00867">
    <property type="entry name" value="CPSASE_2"/>
    <property type="match status" value="1"/>
</dbReference>
<evidence type="ECO:0000259" key="9">
    <source>
        <dbReference type="PROSITE" id="PS50975"/>
    </source>
</evidence>
<name>W2S5Q1_CYPE1</name>
<dbReference type="CDD" id="cd06850">
    <property type="entry name" value="biotinyl_domain"/>
    <property type="match status" value="1"/>
</dbReference>
<reference evidence="11 12" key="1">
    <citation type="submission" date="2013-03" db="EMBL/GenBank/DDBJ databases">
        <title>The Genome Sequence of Phialophora europaea CBS 101466.</title>
        <authorList>
            <consortium name="The Broad Institute Genomics Platform"/>
            <person name="Cuomo C."/>
            <person name="de Hoog S."/>
            <person name="Gorbushina A."/>
            <person name="Walker B."/>
            <person name="Young S.K."/>
            <person name="Zeng Q."/>
            <person name="Gargeya S."/>
            <person name="Fitzgerald M."/>
            <person name="Haas B."/>
            <person name="Abouelleil A."/>
            <person name="Allen A.W."/>
            <person name="Alvarado L."/>
            <person name="Arachchi H.M."/>
            <person name="Berlin A.M."/>
            <person name="Chapman S.B."/>
            <person name="Gainer-Dewar J."/>
            <person name="Goldberg J."/>
            <person name="Griggs A."/>
            <person name="Gujja S."/>
            <person name="Hansen M."/>
            <person name="Howarth C."/>
            <person name="Imamovic A."/>
            <person name="Ireland A."/>
            <person name="Larimer J."/>
            <person name="McCowan C."/>
            <person name="Murphy C."/>
            <person name="Pearson M."/>
            <person name="Poon T.W."/>
            <person name="Priest M."/>
            <person name="Roberts A."/>
            <person name="Saif S."/>
            <person name="Shea T."/>
            <person name="Sisk P."/>
            <person name="Sykes S."/>
            <person name="Wortman J."/>
            <person name="Nusbaum C."/>
            <person name="Birren B."/>
        </authorList>
    </citation>
    <scope>NUCLEOTIDE SEQUENCE [LARGE SCALE GENOMIC DNA]</scope>
    <source>
        <strain evidence="11 12">CBS 101466</strain>
    </source>
</reference>
<dbReference type="EMBL" id="KB822717">
    <property type="protein sequence ID" value="ETN43925.1"/>
    <property type="molecule type" value="Genomic_DNA"/>
</dbReference>
<protein>
    <submittedName>
        <fullName evidence="11">Urea carboxylase</fullName>
    </submittedName>
</protein>
<dbReference type="GO" id="GO:0016874">
    <property type="term" value="F:ligase activity"/>
    <property type="evidence" value="ECO:0007669"/>
    <property type="project" value="UniProtKB-KW"/>
</dbReference>
<dbReference type="InterPro" id="IPR000089">
    <property type="entry name" value="Biotin_lipoyl"/>
</dbReference>
<dbReference type="InterPro" id="IPR003778">
    <property type="entry name" value="CT_A_B"/>
</dbReference>
<comment type="cofactor">
    <cofactor evidence="1">
        <name>biotin</name>
        <dbReference type="ChEBI" id="CHEBI:57586"/>
    </cofactor>
</comment>
<dbReference type="SUPFAM" id="SSF51230">
    <property type="entry name" value="Single hybrid motif"/>
    <property type="match status" value="1"/>
</dbReference>
<dbReference type="SMART" id="SM00796">
    <property type="entry name" value="AHS1"/>
    <property type="match status" value="1"/>
</dbReference>
<evidence type="ECO:0000256" key="2">
    <source>
        <dbReference type="ARBA" id="ARBA00022598"/>
    </source>
</evidence>
<dbReference type="Pfam" id="PF02785">
    <property type="entry name" value="Biotin_carb_C"/>
    <property type="match status" value="1"/>
</dbReference>
<evidence type="ECO:0000313" key="12">
    <source>
        <dbReference type="Proteomes" id="UP000030752"/>
    </source>
</evidence>
<dbReference type="InterPro" id="IPR029000">
    <property type="entry name" value="Cyclophilin-like_dom_sf"/>
</dbReference>